<dbReference type="Proteomes" id="UP000747542">
    <property type="component" value="Unassembled WGS sequence"/>
</dbReference>
<evidence type="ECO:0000313" key="2">
    <source>
        <dbReference type="EMBL" id="KAG7170922.1"/>
    </source>
</evidence>
<gene>
    <name evidence="2" type="ORF">Hamer_G012493</name>
</gene>
<evidence type="ECO:0000313" key="3">
    <source>
        <dbReference type="Proteomes" id="UP000747542"/>
    </source>
</evidence>
<dbReference type="AlphaFoldDB" id="A0A8J5KA64"/>
<name>A0A8J5KA64_HOMAM</name>
<keyword evidence="3" id="KW-1185">Reference proteome</keyword>
<accession>A0A8J5KA64</accession>
<protein>
    <submittedName>
        <fullName evidence="2">Putative tectonic-2-like</fullName>
    </submittedName>
</protein>
<comment type="caution">
    <text evidence="2">The sequence shown here is derived from an EMBL/GenBank/DDBJ whole genome shotgun (WGS) entry which is preliminary data.</text>
</comment>
<keyword evidence="1" id="KW-0812">Transmembrane</keyword>
<reference evidence="2" key="1">
    <citation type="journal article" date="2021" name="Sci. Adv.">
        <title>The American lobster genome reveals insights on longevity, neural, and immune adaptations.</title>
        <authorList>
            <person name="Polinski J.M."/>
            <person name="Zimin A.V."/>
            <person name="Clark K.F."/>
            <person name="Kohn A.B."/>
            <person name="Sadowski N."/>
            <person name="Timp W."/>
            <person name="Ptitsyn A."/>
            <person name="Khanna P."/>
            <person name="Romanova D.Y."/>
            <person name="Williams P."/>
            <person name="Greenwood S.J."/>
            <person name="Moroz L.L."/>
            <person name="Walt D.R."/>
            <person name="Bodnar A.G."/>
        </authorList>
    </citation>
    <scope>NUCLEOTIDE SEQUENCE</scope>
    <source>
        <strain evidence="2">GMGI-L3</strain>
    </source>
</reference>
<sequence length="319" mass="36834">MKIIPDFTFLFVFKCTSVQQDRRMAHLQIIVQSRKRDQCLPCFMPCLFYNSTMGVGMLTVLHQFSFWGAPGSLIHQHHFAQATMGLKKIMDSIDGPSYKLNMWIRRRQFNGCDIINTFHVLSEPLSGEKILSLFYSLIRSDVVSKLGWPNITEESDFLPTILDTPENMNLLNSADCQVPFSMSYEILYQDIIDVTRNNFPVYQVIGTYVRFNYREIQFSSSFSGGSVSLTTSVTFMNHRVPSTLSRFWEGMQDRWCAGGTCWREILQPWTHPNTESDVPTTKDYYSTYIMNLIVNSALMLLVFIPLVVLTLQHSYQLNI</sequence>
<feature type="transmembrane region" description="Helical" evidence="1">
    <location>
        <begin position="288"/>
        <end position="311"/>
    </location>
</feature>
<evidence type="ECO:0000256" key="1">
    <source>
        <dbReference type="SAM" id="Phobius"/>
    </source>
</evidence>
<proteinExistence type="predicted"/>
<organism evidence="2 3">
    <name type="scientific">Homarus americanus</name>
    <name type="common">American lobster</name>
    <dbReference type="NCBI Taxonomy" id="6706"/>
    <lineage>
        <taxon>Eukaryota</taxon>
        <taxon>Metazoa</taxon>
        <taxon>Ecdysozoa</taxon>
        <taxon>Arthropoda</taxon>
        <taxon>Crustacea</taxon>
        <taxon>Multicrustacea</taxon>
        <taxon>Malacostraca</taxon>
        <taxon>Eumalacostraca</taxon>
        <taxon>Eucarida</taxon>
        <taxon>Decapoda</taxon>
        <taxon>Pleocyemata</taxon>
        <taxon>Astacidea</taxon>
        <taxon>Nephropoidea</taxon>
        <taxon>Nephropidae</taxon>
        <taxon>Homarus</taxon>
    </lineage>
</organism>
<keyword evidence="1" id="KW-0472">Membrane</keyword>
<dbReference type="EMBL" id="JAHLQT010013238">
    <property type="protein sequence ID" value="KAG7170922.1"/>
    <property type="molecule type" value="Genomic_DNA"/>
</dbReference>
<keyword evidence="1" id="KW-1133">Transmembrane helix</keyword>